<dbReference type="PANTHER" id="PTHR32295">
    <property type="entry name" value="IQ-DOMAIN 5-RELATED"/>
    <property type="match status" value="1"/>
</dbReference>
<reference evidence="6 7" key="1">
    <citation type="submission" date="2024-01" db="EMBL/GenBank/DDBJ databases">
        <title>The complete chloroplast genome sequence of Lithospermum erythrorhizon: insights into the phylogenetic relationship among Boraginaceae species and the maternal lineages of purple gromwells.</title>
        <authorList>
            <person name="Okada T."/>
            <person name="Watanabe K."/>
        </authorList>
    </citation>
    <scope>NUCLEOTIDE SEQUENCE [LARGE SCALE GENOMIC DNA]</scope>
</reference>
<dbReference type="Pfam" id="PF13178">
    <property type="entry name" value="DUF4005"/>
    <property type="match status" value="1"/>
</dbReference>
<feature type="compositionally biased region" description="Polar residues" evidence="4">
    <location>
        <begin position="838"/>
        <end position="852"/>
    </location>
</feature>
<dbReference type="EMBL" id="BAABME010005163">
    <property type="protein sequence ID" value="GAA0164813.1"/>
    <property type="molecule type" value="Genomic_DNA"/>
</dbReference>
<evidence type="ECO:0000256" key="4">
    <source>
        <dbReference type="SAM" id="MobiDB-lite"/>
    </source>
</evidence>
<feature type="region of interest" description="Disordered" evidence="4">
    <location>
        <begin position="584"/>
        <end position="662"/>
    </location>
</feature>
<dbReference type="SMART" id="SM00015">
    <property type="entry name" value="IQ"/>
    <property type="match status" value="2"/>
</dbReference>
<evidence type="ECO:0000313" key="7">
    <source>
        <dbReference type="Proteomes" id="UP001454036"/>
    </source>
</evidence>
<evidence type="ECO:0000256" key="2">
    <source>
        <dbReference type="ARBA" id="ARBA00024341"/>
    </source>
</evidence>
<feature type="compositionally biased region" description="Polar residues" evidence="4">
    <location>
        <begin position="597"/>
        <end position="623"/>
    </location>
</feature>
<feature type="compositionally biased region" description="Polar residues" evidence="4">
    <location>
        <begin position="910"/>
        <end position="926"/>
    </location>
</feature>
<feature type="compositionally biased region" description="Basic and acidic residues" evidence="4">
    <location>
        <begin position="801"/>
        <end position="814"/>
    </location>
</feature>
<feature type="compositionally biased region" description="Basic and acidic residues" evidence="4">
    <location>
        <begin position="116"/>
        <end position="161"/>
    </location>
</feature>
<dbReference type="GO" id="GO:0005516">
    <property type="term" value="F:calmodulin binding"/>
    <property type="evidence" value="ECO:0007669"/>
    <property type="project" value="UniProtKB-KW"/>
</dbReference>
<comment type="subunit">
    <text evidence="3">Binds to multiple calmodulin (CaM) in the presence of Ca(2+) and CaM-like proteins.</text>
</comment>
<feature type="region of interest" description="Disordered" evidence="4">
    <location>
        <begin position="683"/>
        <end position="926"/>
    </location>
</feature>
<comment type="similarity">
    <text evidence="2">Belongs to the IQD family.</text>
</comment>
<feature type="domain" description="DUF4005" evidence="5">
    <location>
        <begin position="839"/>
        <end position="897"/>
    </location>
</feature>
<feature type="compositionally biased region" description="Basic and acidic residues" evidence="4">
    <location>
        <begin position="473"/>
        <end position="488"/>
    </location>
</feature>
<accession>A0AAV3QMA2</accession>
<dbReference type="AlphaFoldDB" id="A0AAV3QMA2"/>
<keyword evidence="7" id="KW-1185">Reference proteome</keyword>
<dbReference type="InterPro" id="IPR025064">
    <property type="entry name" value="DUF4005"/>
</dbReference>
<evidence type="ECO:0000256" key="3">
    <source>
        <dbReference type="ARBA" id="ARBA00024378"/>
    </source>
</evidence>
<feature type="compositionally biased region" description="Basic and acidic residues" evidence="4">
    <location>
        <begin position="827"/>
        <end position="837"/>
    </location>
</feature>
<feature type="region of interest" description="Disordered" evidence="4">
    <location>
        <begin position="13"/>
        <end position="39"/>
    </location>
</feature>
<gene>
    <name evidence="6" type="ORF">LIER_20361</name>
</gene>
<feature type="compositionally biased region" description="Basic and acidic residues" evidence="4">
    <location>
        <begin position="715"/>
        <end position="725"/>
    </location>
</feature>
<dbReference type="Pfam" id="PF00612">
    <property type="entry name" value="IQ"/>
    <property type="match status" value="2"/>
</dbReference>
<feature type="compositionally biased region" description="Basic and acidic residues" evidence="4">
    <location>
        <begin position="691"/>
        <end position="706"/>
    </location>
</feature>
<dbReference type="Proteomes" id="UP001454036">
    <property type="component" value="Unassembled WGS sequence"/>
</dbReference>
<feature type="compositionally biased region" description="Polar residues" evidence="4">
    <location>
        <begin position="786"/>
        <end position="799"/>
    </location>
</feature>
<feature type="region of interest" description="Disordered" evidence="4">
    <location>
        <begin position="440"/>
        <end position="508"/>
    </location>
</feature>
<organism evidence="6 7">
    <name type="scientific">Lithospermum erythrorhizon</name>
    <name type="common">Purple gromwell</name>
    <name type="synonym">Lithospermum officinale var. erythrorhizon</name>
    <dbReference type="NCBI Taxonomy" id="34254"/>
    <lineage>
        <taxon>Eukaryota</taxon>
        <taxon>Viridiplantae</taxon>
        <taxon>Streptophyta</taxon>
        <taxon>Embryophyta</taxon>
        <taxon>Tracheophyta</taxon>
        <taxon>Spermatophyta</taxon>
        <taxon>Magnoliopsida</taxon>
        <taxon>eudicotyledons</taxon>
        <taxon>Gunneridae</taxon>
        <taxon>Pentapetalae</taxon>
        <taxon>asterids</taxon>
        <taxon>lamiids</taxon>
        <taxon>Boraginales</taxon>
        <taxon>Boraginaceae</taxon>
        <taxon>Boraginoideae</taxon>
        <taxon>Lithospermeae</taxon>
        <taxon>Lithospermum</taxon>
    </lineage>
</organism>
<dbReference type="PANTHER" id="PTHR32295:SF154">
    <property type="entry name" value="PROTEIN IQ-DOMAIN 32"/>
    <property type="match status" value="1"/>
</dbReference>
<feature type="region of interest" description="Disordered" evidence="4">
    <location>
        <begin position="307"/>
        <end position="333"/>
    </location>
</feature>
<keyword evidence="1" id="KW-0112">Calmodulin-binding</keyword>
<protein>
    <recommendedName>
        <fullName evidence="5">DUF4005 domain-containing protein</fullName>
    </recommendedName>
</protein>
<dbReference type="InterPro" id="IPR000048">
    <property type="entry name" value="IQ_motif_EF-hand-BS"/>
</dbReference>
<evidence type="ECO:0000256" key="1">
    <source>
        <dbReference type="ARBA" id="ARBA00022860"/>
    </source>
</evidence>
<dbReference type="Gene3D" id="1.20.5.190">
    <property type="match status" value="1"/>
</dbReference>
<feature type="region of interest" description="Disordered" evidence="4">
    <location>
        <begin position="111"/>
        <end position="161"/>
    </location>
</feature>
<feature type="compositionally biased region" description="Polar residues" evidence="4">
    <location>
        <begin position="440"/>
        <end position="453"/>
    </location>
</feature>
<proteinExistence type="inferred from homology"/>
<comment type="caution">
    <text evidence="6">The sequence shown here is derived from an EMBL/GenBank/DDBJ whole genome shotgun (WGS) entry which is preliminary data.</text>
</comment>
<sequence length="926" mass="100909">MSSSCFKIISCGNKDSFDNDEDHIEPSPQGKDKRGWSFRKRSARHRVLSNTVNSETASANKASPVSAALDFQCQPISDVPEKVPAVVFTEEKSKLSTPVSSKLSETLAANANETNADAKPDELDVKPNEPKTNPDEPDVKPNEPKANPDEPDANPHEPHADSNLDESVVIVIQSAVRAFLAQKVLLENKNIIKLQAAVRGHLERRHAVGTLRCVQAIIKMQVLVRARQARMLPEESIAVEGHRKGKENARTLPHVTYTSIEKLLSNRFAQQLMDSTPRTKSINIKCDPSKSDSAWKWLERWVAVSPTEDQPPLGTAAEHEKNKEQAPTQESASLIPDEEEIGIVTEEDTVVLHDKKKDAHTDIEEQTSVQHEKEMEDFVPQEQMAVPSESNCKPEFNFNSEVSESDPKLIMHDENGLGGIQAHEATSTLSNNLEQLETHNTVNTKSEHSNSVSDDNKELELPGTGELNVDAETETRCEQTFESQERSAIENSETEGEKLITGSRKANNPNFLAAQSKFEELSSVSNLTKSLSSTTQTAEDETYVDAESKFKELSSVASLTKSISSINQTAEDGSYLDALSSFTDRTSRKESVPVEDLTSSSSNIQLGNSDTSEVQLGSDTSKIQLGGSECGTELSITSTLDSPERSDVGPGEFDLGGKVSEDMNHKDGLVVEAKTEPTIINASIVDSDAIQPERYDSSLKTNDDHSASSVTVEVPKIEQKPETDVSKLQLEMEPEKRNSISKSSPEASPRTHATAPEPQGTPSSEVSGKPKRTKSEKSVSNHKLRSSSAGKTSPSNLNHGSEGRSTVEKSNKDHKSVKRRNSFGSPKPDHVDQEPRDSSSSNPLPSYMQPTESAKAKALLNSSPRSSPDVLDKDVSLKKRHSLPGGNGSQGSPQIQRTLSEVPRTEKGSESQSQQGILRSTSAIVG</sequence>
<feature type="compositionally biased region" description="Polar residues" evidence="4">
    <location>
        <begin position="890"/>
        <end position="899"/>
    </location>
</feature>
<name>A0AAV3QMA2_LITER</name>
<evidence type="ECO:0000259" key="5">
    <source>
        <dbReference type="Pfam" id="PF13178"/>
    </source>
</evidence>
<evidence type="ECO:0000313" key="6">
    <source>
        <dbReference type="EMBL" id="GAA0164813.1"/>
    </source>
</evidence>
<dbReference type="PROSITE" id="PS50096">
    <property type="entry name" value="IQ"/>
    <property type="match status" value="1"/>
</dbReference>